<evidence type="ECO:0000259" key="1">
    <source>
        <dbReference type="Pfam" id="PF06985"/>
    </source>
</evidence>
<dbReference type="EMBL" id="JAPDRN010000001">
    <property type="protein sequence ID" value="KAJ9647628.1"/>
    <property type="molecule type" value="Genomic_DNA"/>
</dbReference>
<dbReference type="Proteomes" id="UP001172681">
    <property type="component" value="Unassembled WGS sequence"/>
</dbReference>
<dbReference type="PANTHER" id="PTHR10622">
    <property type="entry name" value="HET DOMAIN-CONTAINING PROTEIN"/>
    <property type="match status" value="1"/>
</dbReference>
<organism evidence="2 3">
    <name type="scientific">Knufia peltigerae</name>
    <dbReference type="NCBI Taxonomy" id="1002370"/>
    <lineage>
        <taxon>Eukaryota</taxon>
        <taxon>Fungi</taxon>
        <taxon>Dikarya</taxon>
        <taxon>Ascomycota</taxon>
        <taxon>Pezizomycotina</taxon>
        <taxon>Eurotiomycetes</taxon>
        <taxon>Chaetothyriomycetidae</taxon>
        <taxon>Chaetothyriales</taxon>
        <taxon>Trichomeriaceae</taxon>
        <taxon>Knufia</taxon>
    </lineage>
</organism>
<evidence type="ECO:0000313" key="3">
    <source>
        <dbReference type="Proteomes" id="UP001172681"/>
    </source>
</evidence>
<feature type="domain" description="Heterokaryon incompatibility" evidence="1">
    <location>
        <begin position="25"/>
        <end position="117"/>
    </location>
</feature>
<accession>A0AA38YG64</accession>
<reference evidence="2" key="1">
    <citation type="submission" date="2022-10" db="EMBL/GenBank/DDBJ databases">
        <title>Culturing micro-colonial fungi from biological soil crusts in the Mojave desert and describing Neophaeococcomyces mojavensis, and introducing the new genera and species Taxawa tesnikishii.</title>
        <authorList>
            <person name="Kurbessoian T."/>
            <person name="Stajich J.E."/>
        </authorList>
    </citation>
    <scope>NUCLEOTIDE SEQUENCE</scope>
    <source>
        <strain evidence="2">TK_35</strain>
    </source>
</reference>
<name>A0AA38YG64_9EURO</name>
<dbReference type="InterPro" id="IPR010730">
    <property type="entry name" value="HET"/>
</dbReference>
<protein>
    <recommendedName>
        <fullName evidence="1">Heterokaryon incompatibility domain-containing protein</fullName>
    </recommendedName>
</protein>
<comment type="caution">
    <text evidence="2">The sequence shown here is derived from an EMBL/GenBank/DDBJ whole genome shotgun (WGS) entry which is preliminary data.</text>
</comment>
<sequence>MHLLRLDSDGQPRLTLCSELQAPKYAVLSHTWEEPSGEVTFKDMSEHSGNNKPGYRKIEFCGTQARTDGLEYFWVDTCCIDRGSSEEVSKAINSMFQWYRNAEKCYVYLADVSTSSGADREVWEEAFRKSRWFYRGWTLQELLAPQVVEFFSREGQKLGDKESLLNLLHEVTEIPSLALQGLGLKRYSVEQRFQWAAKRHTMEPEDKAYSLLGIFEVSIPLIYGEGEKHAWDRLQNAIEEQTERERRGKLTTSSPY</sequence>
<proteinExistence type="predicted"/>
<dbReference type="Pfam" id="PF06985">
    <property type="entry name" value="HET"/>
    <property type="match status" value="1"/>
</dbReference>
<evidence type="ECO:0000313" key="2">
    <source>
        <dbReference type="EMBL" id="KAJ9647628.1"/>
    </source>
</evidence>
<keyword evidence="3" id="KW-1185">Reference proteome</keyword>
<gene>
    <name evidence="2" type="ORF">H2204_000258</name>
</gene>
<dbReference type="AlphaFoldDB" id="A0AA38YG64"/>
<dbReference type="PANTHER" id="PTHR10622:SF13">
    <property type="entry name" value="NACHT DOMAIN-CONTAINING PROTEIN"/>
    <property type="match status" value="1"/>
</dbReference>